<feature type="transmembrane region" description="Helical" evidence="1">
    <location>
        <begin position="50"/>
        <end position="68"/>
    </location>
</feature>
<evidence type="ECO:0000256" key="1">
    <source>
        <dbReference type="SAM" id="Phobius"/>
    </source>
</evidence>
<accession>A0ABX8DV83</accession>
<keyword evidence="1" id="KW-0812">Transmembrane</keyword>
<feature type="transmembrane region" description="Helical" evidence="1">
    <location>
        <begin position="12"/>
        <end position="30"/>
    </location>
</feature>
<evidence type="ECO:0008006" key="4">
    <source>
        <dbReference type="Google" id="ProtNLM"/>
    </source>
</evidence>
<evidence type="ECO:0000313" key="2">
    <source>
        <dbReference type="EMBL" id="QVL20197.1"/>
    </source>
</evidence>
<sequence>MEFLKPLSIFTFGAYSAAGVAAMIALYFLFYGARCMDLWMKRQPMPSDRVWAYVVIAAVLGLIAGSFVQGLADIYAGCAAYGQPVGPCLFQQIVQ</sequence>
<keyword evidence="1" id="KW-1133">Transmembrane helix</keyword>
<organism evidence="2 3">
    <name type="scientific">Pseudomonas qingdaonensis</name>
    <dbReference type="NCBI Taxonomy" id="2056231"/>
    <lineage>
        <taxon>Bacteria</taxon>
        <taxon>Pseudomonadati</taxon>
        <taxon>Pseudomonadota</taxon>
        <taxon>Gammaproteobacteria</taxon>
        <taxon>Pseudomonadales</taxon>
        <taxon>Pseudomonadaceae</taxon>
        <taxon>Pseudomonas</taxon>
    </lineage>
</organism>
<reference evidence="2 3" key="1">
    <citation type="journal article" date="2016" name="J. Hazard. Mater.">
        <title>A newly isolated Pseudomonas putida S-1 strain for batch-mode-propanethiol degradation and continuous treatment of propanethiol-containing waste gas.</title>
        <authorList>
            <person name="Chen D.Z."/>
            <person name="Sun Y.M."/>
            <person name="Han L.M."/>
            <person name="Chen J."/>
            <person name="Ye J.X."/>
            <person name="Chen J.M."/>
        </authorList>
    </citation>
    <scope>NUCLEOTIDE SEQUENCE [LARGE SCALE GENOMIC DNA]</scope>
    <source>
        <strain evidence="2 3">S-1</strain>
    </source>
</reference>
<dbReference type="RefSeq" id="WP_078479687.1">
    <property type="nucleotide sequence ID" value="NZ_CP074676.1"/>
</dbReference>
<keyword evidence="1" id="KW-0472">Membrane</keyword>
<name>A0ABX8DV83_9PSED</name>
<keyword evidence="3" id="KW-1185">Reference proteome</keyword>
<dbReference type="GeneID" id="87479844"/>
<dbReference type="EMBL" id="CP074676">
    <property type="protein sequence ID" value="QVL20197.1"/>
    <property type="molecule type" value="Genomic_DNA"/>
</dbReference>
<dbReference type="Proteomes" id="UP000678154">
    <property type="component" value="Chromosome"/>
</dbReference>
<gene>
    <name evidence="2" type="ORF">KH389_06295</name>
</gene>
<protein>
    <recommendedName>
        <fullName evidence="4">Prolipoprotein diacylglyceryl transferase</fullName>
    </recommendedName>
</protein>
<proteinExistence type="predicted"/>
<evidence type="ECO:0000313" key="3">
    <source>
        <dbReference type="Proteomes" id="UP000678154"/>
    </source>
</evidence>